<comment type="caution">
    <text evidence="5">The sequence shown here is derived from an EMBL/GenBank/DDBJ whole genome shotgun (WGS) entry which is preliminary data.</text>
</comment>
<dbReference type="AlphaFoldDB" id="A0A0C1H827"/>
<feature type="transmembrane region" description="Helical" evidence="3">
    <location>
        <begin position="43"/>
        <end position="63"/>
    </location>
</feature>
<dbReference type="SUPFAM" id="SSF52799">
    <property type="entry name" value="(Phosphotyrosine protein) phosphatases II"/>
    <property type="match status" value="1"/>
</dbReference>
<dbReference type="RefSeq" id="WP_039360124.1">
    <property type="nucleotide sequence ID" value="NZ_JSAN01000120.1"/>
</dbReference>
<dbReference type="PROSITE" id="PS00383">
    <property type="entry name" value="TYR_PHOSPHATASE_1"/>
    <property type="match status" value="1"/>
</dbReference>
<protein>
    <recommendedName>
        <fullName evidence="4">Tyrosine specific protein phosphatases domain-containing protein</fullName>
    </recommendedName>
</protein>
<dbReference type="InterPro" id="IPR000387">
    <property type="entry name" value="Tyr_Pase_dom"/>
</dbReference>
<evidence type="ECO:0000313" key="6">
    <source>
        <dbReference type="Proteomes" id="UP000031465"/>
    </source>
</evidence>
<name>A0A0C1H827_9BACT</name>
<dbReference type="Gene3D" id="3.90.190.10">
    <property type="entry name" value="Protein tyrosine phosphatase superfamily"/>
    <property type="match status" value="1"/>
</dbReference>
<keyword evidence="3" id="KW-0472">Membrane</keyword>
<dbReference type="InterPro" id="IPR000340">
    <property type="entry name" value="Dual-sp_phosphatase_cat-dom"/>
</dbReference>
<feature type="domain" description="Tyrosine specific protein phosphatases" evidence="4">
    <location>
        <begin position="212"/>
        <end position="288"/>
    </location>
</feature>
<sequence length="304" mass="34745">MEAPLHLNLNLSSGHLASQINTIKEIDRKIENTLIRAFKSPTFYAFVCLGTLTGLSFSTLIRITILSPKLLKTTLLALSLAFIFLLKNNNHKIWFEFSLLCIRLEAAFVKVMSKLLPFSTKRNWYDEIQFSHNSTMNHKLLLGAIPLATMSHHRELQNLLSDRSFSVLSVLKTFENSENGCIGSPVFPTDWAHLSIPHKQIEIFDLHPIPINELNEGVNFIHEQLQQRHVYVHCKVGRSRSAMMIIGYIMKYCQHELVLQEGTNLVQQAINFVRKSRPQIYINSVQKQALNNYAVTLMSNSVTL</sequence>
<gene>
    <name evidence="5" type="ORF">DB44_EW00200</name>
</gene>
<accession>A0A0C1H827</accession>
<keyword evidence="3" id="KW-1133">Transmembrane helix</keyword>
<dbReference type="PANTHER" id="PTHR46274:SF6">
    <property type="entry name" value="TYR_PHOSPHATASE_2 DOMAIN-CONTAINING PROTEIN"/>
    <property type="match status" value="1"/>
</dbReference>
<dbReference type="PANTHER" id="PTHR46274">
    <property type="entry name" value="PHOSPHATIDYLINOSITOL PHOSPHATASE"/>
    <property type="match status" value="1"/>
</dbReference>
<dbReference type="Proteomes" id="UP000031465">
    <property type="component" value="Unassembled WGS sequence"/>
</dbReference>
<dbReference type="InterPro" id="IPR029021">
    <property type="entry name" value="Prot-tyrosine_phosphatase-like"/>
</dbReference>
<evidence type="ECO:0000256" key="2">
    <source>
        <dbReference type="ARBA" id="ARBA00022912"/>
    </source>
</evidence>
<evidence type="ECO:0000256" key="3">
    <source>
        <dbReference type="SAM" id="Phobius"/>
    </source>
</evidence>
<keyword evidence="1" id="KW-0378">Hydrolase</keyword>
<keyword evidence="3" id="KW-0812">Transmembrane</keyword>
<dbReference type="PROSITE" id="PS50056">
    <property type="entry name" value="TYR_PHOSPHATASE_2"/>
    <property type="match status" value="1"/>
</dbReference>
<dbReference type="PATRIC" id="fig|362787.3.peg.1764"/>
<dbReference type="SMART" id="SM00195">
    <property type="entry name" value="DSPc"/>
    <property type="match status" value="1"/>
</dbReference>
<organism evidence="5 6">
    <name type="scientific">Candidatus Protochlamydia amoebophila</name>
    <dbReference type="NCBI Taxonomy" id="362787"/>
    <lineage>
        <taxon>Bacteria</taxon>
        <taxon>Pseudomonadati</taxon>
        <taxon>Chlamydiota</taxon>
        <taxon>Chlamydiia</taxon>
        <taxon>Parachlamydiales</taxon>
        <taxon>Parachlamydiaceae</taxon>
        <taxon>Candidatus Protochlamydia</taxon>
    </lineage>
</organism>
<evidence type="ECO:0000259" key="4">
    <source>
        <dbReference type="PROSITE" id="PS50056"/>
    </source>
</evidence>
<keyword evidence="2" id="KW-0904">Protein phosphatase</keyword>
<dbReference type="InterPro" id="IPR020422">
    <property type="entry name" value="TYR_PHOSPHATASE_DUAL_dom"/>
</dbReference>
<evidence type="ECO:0000313" key="5">
    <source>
        <dbReference type="EMBL" id="KIC71048.1"/>
    </source>
</evidence>
<dbReference type="EMBL" id="JSAN01000120">
    <property type="protein sequence ID" value="KIC71048.1"/>
    <property type="molecule type" value="Genomic_DNA"/>
</dbReference>
<reference evidence="5 6" key="1">
    <citation type="journal article" date="2014" name="Mol. Biol. Evol.">
        <title>Massive expansion of Ubiquitination-related gene families within the Chlamydiae.</title>
        <authorList>
            <person name="Domman D."/>
            <person name="Collingro A."/>
            <person name="Lagkouvardos I."/>
            <person name="Gehre L."/>
            <person name="Weinmaier T."/>
            <person name="Rattei T."/>
            <person name="Subtil A."/>
            <person name="Horn M."/>
        </authorList>
    </citation>
    <scope>NUCLEOTIDE SEQUENCE [LARGE SCALE GENOMIC DNA]</scope>
    <source>
        <strain evidence="5 6">EI2</strain>
    </source>
</reference>
<dbReference type="InterPro" id="IPR016130">
    <property type="entry name" value="Tyr_Pase_AS"/>
</dbReference>
<proteinExistence type="predicted"/>
<dbReference type="GO" id="GO:0004721">
    <property type="term" value="F:phosphoprotein phosphatase activity"/>
    <property type="evidence" value="ECO:0007669"/>
    <property type="project" value="UniProtKB-KW"/>
</dbReference>
<dbReference type="Pfam" id="PF00782">
    <property type="entry name" value="DSPc"/>
    <property type="match status" value="1"/>
</dbReference>
<evidence type="ECO:0000256" key="1">
    <source>
        <dbReference type="ARBA" id="ARBA00022801"/>
    </source>
</evidence>